<comment type="function">
    <text evidence="1">May be involved in the transport of sterols.</text>
</comment>
<dbReference type="Gene3D" id="2.30.29.30">
    <property type="entry name" value="Pleckstrin-homology domain (PH domain)/Phosphotyrosine-binding domain (PTB)"/>
    <property type="match status" value="1"/>
</dbReference>
<sequence>MHPLCCISTVSDHSPVNLSMAVTVRSNPDPGSTTVQPENQNHNNTSHFSNHHHHNHSTASYCSSNNGTDCNKNNRMSHQRVSSAREQPLIQVDVKINDIVGNGISGILYKWVNYGKGWRPRWFVLQDGVLSYYKIHGPDKILVNQETEKGSKIIGEESMRRISRPKNGNSQNRRKPVGEIHLKVSSIRESRSDDKRFSIFTGTKRLHLRAETREDRLAWMEALQAVKDMFPRMSNSELMGPMDSVAVSTEKLRQRLQEEGVREELILDSEQIMRSEFAALQNHIVLLKQKQLLLIDTLRHLETEKVDLENTVVDESRRQLNDQGTTSSSILRQYKSSEASVSESDDDNNERVDGAEEETDDDENAFFDTRDFLSSGSFKSNESDFRPSSFSSDDEGFFALESEDGIDPLIRSVGSNHPYIKRRKKLPDPIEKEKGVSLWSMIKDNIGKDLTKVCLPVYFNEPLSSLQKCFEDLEYSYLLDRAYEWGKQGNSLMRILNVAAFAVSGYASTEGRICKPFNPLLGETYEADYPDKGLRFFSEKVSHHPMIVACHCEGTGWKFWGDSNLKSKFWGRSIQLDPVGVLTLEFDDGEVFQWSKVTTSIYNLILGKLYCDHYGTMRIEGNREYSCKLKFKEQSIIDRNPHQVQGMVQDKHGRTAATLFGKWDESMYYMNDDFSGKGKGFESMKEAHMLWRRSKPPRFPTRYNLTRFAMTLNELTHGLKEKLPPTDSRLRPDQRYLENGEFDMANSEKLRLEQRQRQGIFLL</sequence>
<feature type="region of interest" description="Disordered" evidence="6">
    <location>
        <begin position="319"/>
        <end position="366"/>
    </location>
</feature>
<dbReference type="AlphaFoldDB" id="A0AAJ6X115"/>
<feature type="compositionally biased region" description="Low complexity" evidence="6">
    <location>
        <begin position="39"/>
        <end position="48"/>
    </location>
</feature>
<feature type="region of interest" description="Disordered" evidence="6">
    <location>
        <begin position="25"/>
        <end position="60"/>
    </location>
</feature>
<feature type="compositionally biased region" description="Acidic residues" evidence="6">
    <location>
        <begin position="355"/>
        <end position="365"/>
    </location>
</feature>
<evidence type="ECO:0000256" key="2">
    <source>
        <dbReference type="ARBA" id="ARBA00008842"/>
    </source>
</evidence>
<evidence type="ECO:0000256" key="5">
    <source>
        <dbReference type="ARBA" id="ARBA00023121"/>
    </source>
</evidence>
<dbReference type="PROSITE" id="PS50003">
    <property type="entry name" value="PH_DOMAIN"/>
    <property type="match status" value="1"/>
</dbReference>
<dbReference type="Proteomes" id="UP000694918">
    <property type="component" value="Unplaced"/>
</dbReference>
<dbReference type="Pfam" id="PF01237">
    <property type="entry name" value="Oxysterol_BP"/>
    <property type="match status" value="1"/>
</dbReference>
<dbReference type="InterPro" id="IPR000648">
    <property type="entry name" value="Oxysterol-bd"/>
</dbReference>
<evidence type="ECO:0000256" key="1">
    <source>
        <dbReference type="ARBA" id="ARBA00003361"/>
    </source>
</evidence>
<dbReference type="GO" id="GO:0005829">
    <property type="term" value="C:cytosol"/>
    <property type="evidence" value="ECO:0007669"/>
    <property type="project" value="TreeGrafter"/>
</dbReference>
<dbReference type="SMART" id="SM00233">
    <property type="entry name" value="PH"/>
    <property type="match status" value="1"/>
</dbReference>
<evidence type="ECO:0000313" key="8">
    <source>
        <dbReference type="Proteomes" id="UP000694918"/>
    </source>
</evidence>
<dbReference type="InterPro" id="IPR011993">
    <property type="entry name" value="PH-like_dom_sf"/>
</dbReference>
<dbReference type="CDD" id="cd13294">
    <property type="entry name" value="PH_ORP_plant"/>
    <property type="match status" value="1"/>
</dbReference>
<dbReference type="GO" id="GO:0032934">
    <property type="term" value="F:sterol binding"/>
    <property type="evidence" value="ECO:0007669"/>
    <property type="project" value="TreeGrafter"/>
</dbReference>
<keyword evidence="5" id="KW-0446">Lipid-binding</keyword>
<dbReference type="GeneID" id="105108702"/>
<dbReference type="InterPro" id="IPR037239">
    <property type="entry name" value="OSBP_sf"/>
</dbReference>
<dbReference type="FunFam" id="2.40.160.120:FF:000006">
    <property type="entry name" value="oxysterol-binding protein-related protein 1D isoform X1"/>
    <property type="match status" value="1"/>
</dbReference>
<comment type="similarity">
    <text evidence="2">Belongs to the OSBP family.</text>
</comment>
<keyword evidence="8" id="KW-1185">Reference proteome</keyword>
<evidence type="ECO:0000256" key="6">
    <source>
        <dbReference type="SAM" id="MobiDB-lite"/>
    </source>
</evidence>
<evidence type="ECO:0000313" key="9">
    <source>
        <dbReference type="RefSeq" id="XP_011001414.1"/>
    </source>
</evidence>
<evidence type="ECO:0000259" key="7">
    <source>
        <dbReference type="PROSITE" id="PS50003"/>
    </source>
</evidence>
<dbReference type="PANTHER" id="PTHR10972:SF96">
    <property type="entry name" value="OXYSTEROL-BINDING PROTEIN-RELATED PROTEIN 1A-RELATED"/>
    <property type="match status" value="1"/>
</dbReference>
<dbReference type="SUPFAM" id="SSF50729">
    <property type="entry name" value="PH domain-like"/>
    <property type="match status" value="1"/>
</dbReference>
<feature type="domain" description="PH" evidence="7">
    <location>
        <begin position="101"/>
        <end position="228"/>
    </location>
</feature>
<organism evidence="8 9">
    <name type="scientific">Populus euphratica</name>
    <name type="common">Euphrates poplar</name>
    <dbReference type="NCBI Taxonomy" id="75702"/>
    <lineage>
        <taxon>Eukaryota</taxon>
        <taxon>Viridiplantae</taxon>
        <taxon>Streptophyta</taxon>
        <taxon>Embryophyta</taxon>
        <taxon>Tracheophyta</taxon>
        <taxon>Spermatophyta</taxon>
        <taxon>Magnoliopsida</taxon>
        <taxon>eudicotyledons</taxon>
        <taxon>Gunneridae</taxon>
        <taxon>Pentapetalae</taxon>
        <taxon>rosids</taxon>
        <taxon>fabids</taxon>
        <taxon>Malpighiales</taxon>
        <taxon>Salicaceae</taxon>
        <taxon>Saliceae</taxon>
        <taxon>Populus</taxon>
    </lineage>
</organism>
<dbReference type="SUPFAM" id="SSF144000">
    <property type="entry name" value="Oxysterol-binding protein-like"/>
    <property type="match status" value="1"/>
</dbReference>
<accession>A0AAJ6X115</accession>
<proteinExistence type="inferred from homology"/>
<feature type="compositionally biased region" description="Polar residues" evidence="6">
    <location>
        <begin position="25"/>
        <end position="38"/>
    </location>
</feature>
<dbReference type="Gene3D" id="2.40.160.120">
    <property type="match status" value="1"/>
</dbReference>
<dbReference type="Pfam" id="PF15413">
    <property type="entry name" value="PH_11"/>
    <property type="match status" value="1"/>
</dbReference>
<dbReference type="RefSeq" id="XP_011001414.1">
    <property type="nucleotide sequence ID" value="XM_011003112.1"/>
</dbReference>
<dbReference type="PANTHER" id="PTHR10972">
    <property type="entry name" value="OXYSTEROL-BINDING PROTEIN-RELATED"/>
    <property type="match status" value="1"/>
</dbReference>
<gene>
    <name evidence="9" type="primary">LOC105108702</name>
</gene>
<keyword evidence="4" id="KW-0445">Lipid transport</keyword>
<name>A0AAJ6X115_POPEU</name>
<keyword evidence="3" id="KW-0813">Transport</keyword>
<evidence type="ECO:0000256" key="3">
    <source>
        <dbReference type="ARBA" id="ARBA00022448"/>
    </source>
</evidence>
<protein>
    <submittedName>
        <fullName evidence="9">Oxysterol-binding protein-related protein 1C-like isoform X2</fullName>
    </submittedName>
</protein>
<reference evidence="9" key="1">
    <citation type="submission" date="2025-08" db="UniProtKB">
        <authorList>
            <consortium name="RefSeq"/>
        </authorList>
    </citation>
    <scope>IDENTIFICATION</scope>
</reference>
<feature type="compositionally biased region" description="Polar residues" evidence="6">
    <location>
        <begin position="321"/>
        <end position="331"/>
    </location>
</feature>
<dbReference type="InterPro" id="IPR001849">
    <property type="entry name" value="PH_domain"/>
</dbReference>
<dbReference type="GO" id="GO:0016020">
    <property type="term" value="C:membrane"/>
    <property type="evidence" value="ECO:0007669"/>
    <property type="project" value="TreeGrafter"/>
</dbReference>
<dbReference type="GO" id="GO:0006869">
    <property type="term" value="P:lipid transport"/>
    <property type="evidence" value="ECO:0007669"/>
    <property type="project" value="UniProtKB-KW"/>
</dbReference>
<evidence type="ECO:0000256" key="4">
    <source>
        <dbReference type="ARBA" id="ARBA00023055"/>
    </source>
</evidence>